<protein>
    <recommendedName>
        <fullName evidence="4">ABC transporter permease</fullName>
    </recommendedName>
</protein>
<feature type="transmembrane region" description="Helical" evidence="1">
    <location>
        <begin position="20"/>
        <end position="40"/>
    </location>
</feature>
<keyword evidence="1" id="KW-0812">Transmembrane</keyword>
<keyword evidence="1" id="KW-1133">Transmembrane helix</keyword>
<evidence type="ECO:0000313" key="2">
    <source>
        <dbReference type="EMBL" id="OON72547.1"/>
    </source>
</evidence>
<dbReference type="AlphaFoldDB" id="A0A1V4A0R1"/>
<keyword evidence="3" id="KW-1185">Reference proteome</keyword>
<sequence>MRGALAAEWTKLTTLRSTWLFLLTAVVVTGLTTSSVAVTLHDKGASAAEPVAFTAIYVLVFVTAGLAMLSVTGEYATGGIVHTFQCVPDRGRVLLAKSMVLASVAFVTGLVLGAAGTAAGALFMDVSVLDLTEVTGRILAIALYLALMSVIAVGLGAVVRHSAGTITALFLLLLVIPAVLGMVPVDSIAEIARFLPLAAGARFVADGPAPYGAGLAVALLAAWSAAALVAATRIVRRRDA</sequence>
<evidence type="ECO:0008006" key="4">
    <source>
        <dbReference type="Google" id="ProtNLM"/>
    </source>
</evidence>
<feature type="transmembrane region" description="Helical" evidence="1">
    <location>
        <begin position="166"/>
        <end position="189"/>
    </location>
</feature>
<dbReference type="Proteomes" id="UP000190539">
    <property type="component" value="Unassembled WGS sequence"/>
</dbReference>
<name>A0A1V4A0R1_9ACTN</name>
<evidence type="ECO:0000256" key="1">
    <source>
        <dbReference type="SAM" id="Phobius"/>
    </source>
</evidence>
<gene>
    <name evidence="2" type="ORF">B1H18_29370</name>
</gene>
<keyword evidence="1" id="KW-0472">Membrane</keyword>
<feature type="transmembrane region" description="Helical" evidence="1">
    <location>
        <begin position="209"/>
        <end position="231"/>
    </location>
</feature>
<reference evidence="2 3" key="1">
    <citation type="submission" date="2017-02" db="EMBL/GenBank/DDBJ databases">
        <title>Draft Genome Sequence of Streptomyces tsukubaensis F601, a Producer of the immunosuppressant tacrolimus FK506.</title>
        <authorList>
            <person name="Zong G."/>
            <person name="Zhong C."/>
            <person name="Fu J."/>
            <person name="Qin R."/>
            <person name="Cao G."/>
        </authorList>
    </citation>
    <scope>NUCLEOTIDE SEQUENCE [LARGE SCALE GENOMIC DNA]</scope>
    <source>
        <strain evidence="2 3">F601</strain>
    </source>
</reference>
<proteinExistence type="predicted"/>
<feature type="transmembrane region" description="Helical" evidence="1">
    <location>
        <begin position="100"/>
        <end position="124"/>
    </location>
</feature>
<accession>A0A1V4A0R1</accession>
<dbReference type="EMBL" id="MVFC01000037">
    <property type="protein sequence ID" value="OON72547.1"/>
    <property type="molecule type" value="Genomic_DNA"/>
</dbReference>
<organism evidence="2 3">
    <name type="scientific">Streptomyces tsukubensis</name>
    <dbReference type="NCBI Taxonomy" id="83656"/>
    <lineage>
        <taxon>Bacteria</taxon>
        <taxon>Bacillati</taxon>
        <taxon>Actinomycetota</taxon>
        <taxon>Actinomycetes</taxon>
        <taxon>Kitasatosporales</taxon>
        <taxon>Streptomycetaceae</taxon>
        <taxon>Streptomyces</taxon>
    </lineage>
</organism>
<evidence type="ECO:0000313" key="3">
    <source>
        <dbReference type="Proteomes" id="UP000190539"/>
    </source>
</evidence>
<comment type="caution">
    <text evidence="2">The sequence shown here is derived from an EMBL/GenBank/DDBJ whole genome shotgun (WGS) entry which is preliminary data.</text>
</comment>
<feature type="transmembrane region" description="Helical" evidence="1">
    <location>
        <begin position="52"/>
        <end position="71"/>
    </location>
</feature>
<dbReference type="STRING" id="83656.B1H18_29370"/>
<feature type="transmembrane region" description="Helical" evidence="1">
    <location>
        <begin position="136"/>
        <end position="159"/>
    </location>
</feature>